<protein>
    <recommendedName>
        <fullName evidence="6">Terminase</fullName>
    </recommendedName>
</protein>
<dbReference type="InterPro" id="IPR010332">
    <property type="entry name" value="ATPase_terminase-su_N"/>
</dbReference>
<sequence>MQHVSSLLDGLQERAEAHHALEAEGSAWPPALRLRARSLYWQCWRVAEIAEELARQGSPVPERTVRNWCKAEGWDAASPLERVKGSIEARLIQLVAKEIKSGGDFKEIDLLGREMERLARVGKYTAAGADARESDLNPNIKARNAKPKKKPKLNVFTPEHVAALREDFEKSLFDYQRTWYDERDQRTRFILKSRQIGATWYFAREALLDSLETGRNQIFLSASRAQANVFKQYITAWVRRVCDIDLKGDPLVIVTPNGDEAEIHFLSTSARTAQSYHGNLYFDEVFWTPKFAELNKVASGMAMQKQYRKTYFSTPSAKSHEAYAFWSGERLKRRSADASTDGPSIDISHARLAGSGFTGEDRVWRNIVTIMDALAGGCDLFDIEELRFEYSEEEFDNLLMCLFIDDSKSVFPLAQLQACMVDSWVEWHKFYKPLAARPYGDLPVWIGYDPGHTGDAAGLVVVAAPQEPGGKLRVLERHRYRELDFEAQAEAIKVMTLRYNVEHIAIDSTGLGQGVYQLVKQFFPTVKEIQYSIEVKNLLVLRAQKAMRAGRLEFDAGWVDLAHSFLAIHRVLTDGQRNVTYKSGRNAVTGHADLAWALMNALDKEPLEGAPDEEKRGLVEIY</sequence>
<reference evidence="4 5" key="1">
    <citation type="submission" date="2014-02" db="EMBL/GenBank/DDBJ databases">
        <title>Draft Genome of Hylemonella gracilis isolated from the Niagara River.</title>
        <authorList>
            <person name="Pawlowski D.R."/>
            <person name="Koudelka G.B."/>
        </authorList>
    </citation>
    <scope>NUCLEOTIDE SEQUENCE [LARGE SCALE GENOMIC DNA]</scope>
    <source>
        <strain evidence="4 5">Niagara R</strain>
    </source>
</reference>
<evidence type="ECO:0000313" key="5">
    <source>
        <dbReference type="Proteomes" id="UP000023268"/>
    </source>
</evidence>
<dbReference type="STRING" id="1458275.AZ34_10505"/>
<keyword evidence="1" id="KW-1188">Viral release from host cell</keyword>
<dbReference type="Pfam" id="PF17289">
    <property type="entry name" value="Terminase_6C"/>
    <property type="match status" value="1"/>
</dbReference>
<evidence type="ECO:0000313" key="4">
    <source>
        <dbReference type="EMBL" id="EYC51463.1"/>
    </source>
</evidence>
<evidence type="ECO:0000259" key="3">
    <source>
        <dbReference type="Pfam" id="PF17289"/>
    </source>
</evidence>
<evidence type="ECO:0000259" key="2">
    <source>
        <dbReference type="Pfam" id="PF06056"/>
    </source>
</evidence>
<name>A0A016XJS3_9BURK</name>
<dbReference type="eggNOG" id="COG4373">
    <property type="taxonomic scope" value="Bacteria"/>
</dbReference>
<dbReference type="InterPro" id="IPR035421">
    <property type="entry name" value="Terminase_6C"/>
</dbReference>
<evidence type="ECO:0008006" key="6">
    <source>
        <dbReference type="Google" id="ProtNLM"/>
    </source>
</evidence>
<organism evidence="4 5">
    <name type="scientific">Hylemonella gracilis str. Niagara R</name>
    <dbReference type="NCBI Taxonomy" id="1458275"/>
    <lineage>
        <taxon>Bacteria</taxon>
        <taxon>Pseudomonadati</taxon>
        <taxon>Pseudomonadota</taxon>
        <taxon>Betaproteobacteria</taxon>
        <taxon>Burkholderiales</taxon>
        <taxon>Comamonadaceae</taxon>
        <taxon>Hylemonella</taxon>
    </lineage>
</organism>
<dbReference type="EMBL" id="JEMG01000001">
    <property type="protein sequence ID" value="EYC51463.1"/>
    <property type="molecule type" value="Genomic_DNA"/>
</dbReference>
<dbReference type="Gene3D" id="3.40.50.300">
    <property type="entry name" value="P-loop containing nucleotide triphosphate hydrolases"/>
    <property type="match status" value="1"/>
</dbReference>
<dbReference type="Gene3D" id="3.30.420.240">
    <property type="match status" value="1"/>
</dbReference>
<dbReference type="Pfam" id="PF03237">
    <property type="entry name" value="Terminase_6N"/>
    <property type="match status" value="1"/>
</dbReference>
<gene>
    <name evidence="4" type="ORF">AZ34_10505</name>
</gene>
<evidence type="ECO:0000256" key="1">
    <source>
        <dbReference type="ARBA" id="ARBA00022612"/>
    </source>
</evidence>
<dbReference type="AlphaFoldDB" id="A0A016XJS3"/>
<dbReference type="Pfam" id="PF06056">
    <property type="entry name" value="Terminase_5"/>
    <property type="match status" value="1"/>
</dbReference>
<comment type="caution">
    <text evidence="4">The sequence shown here is derived from an EMBL/GenBank/DDBJ whole genome shotgun (WGS) entry which is preliminary data.</text>
</comment>
<accession>A0A016XJS3</accession>
<proteinExistence type="predicted"/>
<dbReference type="Proteomes" id="UP000023268">
    <property type="component" value="Unassembled WGS sequence"/>
</dbReference>
<feature type="domain" description="Terminase ATPase subunit N-terminal" evidence="2">
    <location>
        <begin position="33"/>
        <end position="93"/>
    </location>
</feature>
<dbReference type="InterPro" id="IPR027417">
    <property type="entry name" value="P-loop_NTPase"/>
</dbReference>
<feature type="domain" description="Terminase large subunit gp17-like C-terminal" evidence="3">
    <location>
        <begin position="446"/>
        <end position="604"/>
    </location>
</feature>